<evidence type="ECO:0000313" key="3">
    <source>
        <dbReference type="EMBL" id="AAK67281.1"/>
    </source>
</evidence>
<protein>
    <submittedName>
        <fullName evidence="3">Recombinase Sin</fullName>
    </submittedName>
</protein>
<sequence length="228" mass="26678">MIFLFFKCVIRVYDKTLGKRQNFESCICKSFIHWQNLERQIQELKKLGAKKIFVEKKSGASIEQRLIFTEAIYFVRESDIFMVEAIDRLGRNYDEIIQTVNLLKNKNVRLIITSLPIMAEVVGNPLFDRFIKDLIVQILAMIAEQERTESKRRLEQGIKIAKMNGVYQGRPELYSPTAKDLQKRAVYRNIIEELQKGTAISKIAKKYGINRQTVYRIKKDYESNQADS</sequence>
<feature type="domain" description="Resolvase/invertase-type recombinase catalytic" evidence="2">
    <location>
        <begin position="23"/>
        <end position="165"/>
    </location>
</feature>
<evidence type="ECO:0000259" key="2">
    <source>
        <dbReference type="PROSITE" id="PS51736"/>
    </source>
</evidence>
<evidence type="ECO:0000256" key="1">
    <source>
        <dbReference type="ARBA" id="ARBA00009913"/>
    </source>
</evidence>
<comment type="similarity">
    <text evidence="1">Belongs to the site-specific recombinase resolvase family.</text>
</comment>
<dbReference type="Gene3D" id="1.10.10.60">
    <property type="entry name" value="Homeodomain-like"/>
    <property type="match status" value="1"/>
</dbReference>
<organism evidence="3">
    <name type="scientific">Enterococcus faecalis</name>
    <name type="common">Streptococcus faecalis</name>
    <dbReference type="NCBI Taxonomy" id="1351"/>
    <lineage>
        <taxon>Bacteria</taxon>
        <taxon>Bacillati</taxon>
        <taxon>Bacillota</taxon>
        <taxon>Bacilli</taxon>
        <taxon>Lactobacillales</taxon>
        <taxon>Enterococcaceae</taxon>
        <taxon>Enterococcus</taxon>
    </lineage>
</organism>
<dbReference type="InterPro" id="IPR006119">
    <property type="entry name" value="Resolv_N"/>
</dbReference>
<dbReference type="SMART" id="SM00857">
    <property type="entry name" value="Resolvase"/>
    <property type="match status" value="1"/>
</dbReference>
<dbReference type="PROSITE" id="PS51736">
    <property type="entry name" value="RECOMBINASES_3"/>
    <property type="match status" value="1"/>
</dbReference>
<reference evidence="3" key="1">
    <citation type="submission" date="2001-04" db="EMBL/GenBank/DDBJ databases">
        <title>A pathogenicity island in virulent Enterococcus faecalis.</title>
        <authorList>
            <person name="Shankar N."/>
            <person name="Baghdayan A.S."/>
            <person name="Gilmore M.S."/>
        </authorList>
    </citation>
    <scope>NUCLEOTIDE SEQUENCE</scope>
    <source>
        <strain evidence="3">MMH594</strain>
    </source>
</reference>
<dbReference type="InterPro" id="IPR050639">
    <property type="entry name" value="SSR_resolvase"/>
</dbReference>
<dbReference type="SUPFAM" id="SSF53041">
    <property type="entry name" value="Resolvase-like"/>
    <property type="match status" value="1"/>
</dbReference>
<accession>Q83Z92</accession>
<dbReference type="Gene3D" id="3.40.50.1390">
    <property type="entry name" value="Resolvase, N-terminal catalytic domain"/>
    <property type="match status" value="1"/>
</dbReference>
<dbReference type="Pfam" id="PF00239">
    <property type="entry name" value="Resolvase"/>
    <property type="match status" value="1"/>
</dbReference>
<dbReference type="CDD" id="cd03768">
    <property type="entry name" value="SR_ResInv"/>
    <property type="match status" value="1"/>
</dbReference>
<dbReference type="InterPro" id="IPR036162">
    <property type="entry name" value="Resolvase-like_N_sf"/>
</dbReference>
<dbReference type="PANTHER" id="PTHR30461">
    <property type="entry name" value="DNA-INVERTASE FROM LAMBDOID PROPHAGE"/>
    <property type="match status" value="1"/>
</dbReference>
<name>Q83Z92_ENTFL</name>
<dbReference type="Pfam" id="PF13518">
    <property type="entry name" value="HTH_28"/>
    <property type="match status" value="1"/>
</dbReference>
<dbReference type="InterPro" id="IPR055247">
    <property type="entry name" value="InsJ-like_HTH"/>
</dbReference>
<dbReference type="PANTHER" id="PTHR30461:SF26">
    <property type="entry name" value="RESOLVASE HOMOLOG YNEB"/>
    <property type="match status" value="1"/>
</dbReference>
<dbReference type="GO" id="GO:0003677">
    <property type="term" value="F:DNA binding"/>
    <property type="evidence" value="ECO:0007669"/>
    <property type="project" value="InterPro"/>
</dbReference>
<dbReference type="EMBL" id="AY032999">
    <property type="protein sequence ID" value="AAK67281.1"/>
    <property type="molecule type" value="Genomic_DNA"/>
</dbReference>
<dbReference type="AlphaFoldDB" id="Q83Z92"/>
<dbReference type="GO" id="GO:0000150">
    <property type="term" value="F:DNA strand exchange activity"/>
    <property type="evidence" value="ECO:0007669"/>
    <property type="project" value="InterPro"/>
</dbReference>
<proteinExistence type="inferred from homology"/>